<comment type="caution">
    <text evidence="12">The sequence shown here is derived from an EMBL/GenBank/DDBJ whole genome shotgun (WGS) entry which is preliminary data.</text>
</comment>
<dbReference type="NCBIfam" id="TIGR01529">
    <property type="entry name" value="argR_whole"/>
    <property type="match status" value="1"/>
</dbReference>
<name>A0A9W6UIV4_9ACTN</name>
<dbReference type="GO" id="GO:0051259">
    <property type="term" value="P:protein complex oligomerization"/>
    <property type="evidence" value="ECO:0007669"/>
    <property type="project" value="InterPro"/>
</dbReference>
<evidence type="ECO:0000256" key="8">
    <source>
        <dbReference type="HAMAP-Rule" id="MF_00173"/>
    </source>
</evidence>
<keyword evidence="7 8" id="KW-0804">Transcription</keyword>
<feature type="domain" description="Arginine repressor DNA-binding" evidence="10">
    <location>
        <begin position="12"/>
        <end position="78"/>
    </location>
</feature>
<comment type="subcellular location">
    <subcellularLocation>
        <location evidence="1 8">Cytoplasm</location>
    </subcellularLocation>
</comment>
<evidence type="ECO:0000259" key="10">
    <source>
        <dbReference type="Pfam" id="PF01316"/>
    </source>
</evidence>
<keyword evidence="13" id="KW-1185">Reference proteome</keyword>
<dbReference type="Gene3D" id="1.10.10.10">
    <property type="entry name" value="Winged helix-like DNA-binding domain superfamily/Winged helix DNA-binding domain"/>
    <property type="match status" value="1"/>
</dbReference>
<evidence type="ECO:0000256" key="3">
    <source>
        <dbReference type="ARBA" id="ARBA00022490"/>
    </source>
</evidence>
<dbReference type="GO" id="GO:1900079">
    <property type="term" value="P:regulation of arginine biosynthetic process"/>
    <property type="evidence" value="ECO:0007669"/>
    <property type="project" value="UniProtKB-UniRule"/>
</dbReference>
<dbReference type="SUPFAM" id="SSF55252">
    <property type="entry name" value="C-terminal domain of arginine repressor"/>
    <property type="match status" value="1"/>
</dbReference>
<dbReference type="Proteomes" id="UP001165092">
    <property type="component" value="Unassembled WGS sequence"/>
</dbReference>
<evidence type="ECO:0000256" key="1">
    <source>
        <dbReference type="ARBA" id="ARBA00004496"/>
    </source>
</evidence>
<comment type="pathway">
    <text evidence="8">Amino-acid biosynthesis; L-arginine biosynthesis [regulation].</text>
</comment>
<dbReference type="PANTHER" id="PTHR34471:SF1">
    <property type="entry name" value="ARGININE REPRESSOR"/>
    <property type="match status" value="1"/>
</dbReference>
<comment type="similarity">
    <text evidence="2 8">Belongs to the ArgR family.</text>
</comment>
<evidence type="ECO:0000256" key="2">
    <source>
        <dbReference type="ARBA" id="ARBA00008316"/>
    </source>
</evidence>
<dbReference type="SUPFAM" id="SSF46785">
    <property type="entry name" value="Winged helix' DNA-binding domain"/>
    <property type="match status" value="1"/>
</dbReference>
<dbReference type="GO" id="GO:0006526">
    <property type="term" value="P:L-arginine biosynthetic process"/>
    <property type="evidence" value="ECO:0007669"/>
    <property type="project" value="UniProtKB-KW"/>
</dbReference>
<dbReference type="GO" id="GO:0005737">
    <property type="term" value="C:cytoplasm"/>
    <property type="evidence" value="ECO:0007669"/>
    <property type="project" value="UniProtKB-SubCell"/>
</dbReference>
<evidence type="ECO:0000256" key="4">
    <source>
        <dbReference type="ARBA" id="ARBA00022491"/>
    </source>
</evidence>
<gene>
    <name evidence="8 12" type="primary">argR</name>
    <name evidence="12" type="ORF">Nans01_24900</name>
</gene>
<dbReference type="PANTHER" id="PTHR34471">
    <property type="entry name" value="ARGININE REPRESSOR"/>
    <property type="match status" value="1"/>
</dbReference>
<dbReference type="Pfam" id="PF01316">
    <property type="entry name" value="Arg_repressor"/>
    <property type="match status" value="1"/>
</dbReference>
<evidence type="ECO:0000313" key="13">
    <source>
        <dbReference type="Proteomes" id="UP001165092"/>
    </source>
</evidence>
<evidence type="ECO:0000256" key="6">
    <source>
        <dbReference type="ARBA" id="ARBA00023125"/>
    </source>
</evidence>
<evidence type="ECO:0000256" key="5">
    <source>
        <dbReference type="ARBA" id="ARBA00023015"/>
    </source>
</evidence>
<dbReference type="GO" id="GO:0003677">
    <property type="term" value="F:DNA binding"/>
    <property type="evidence" value="ECO:0007669"/>
    <property type="project" value="UniProtKB-KW"/>
</dbReference>
<protein>
    <recommendedName>
        <fullName evidence="8 9">Arginine repressor</fullName>
    </recommendedName>
</protein>
<dbReference type="InterPro" id="IPR036388">
    <property type="entry name" value="WH-like_DNA-bd_sf"/>
</dbReference>
<dbReference type="AlphaFoldDB" id="A0A9W6UIV4"/>
<dbReference type="InterPro" id="IPR020899">
    <property type="entry name" value="Arg_repress_C"/>
</dbReference>
<keyword evidence="4 8" id="KW-0678">Repressor</keyword>
<dbReference type="NCBIfam" id="NF002880">
    <property type="entry name" value="PRK03341.1"/>
    <property type="match status" value="1"/>
</dbReference>
<comment type="function">
    <text evidence="8">Regulates arginine biosynthesis genes.</text>
</comment>
<reference evidence="12" key="1">
    <citation type="submission" date="2023-02" db="EMBL/GenBank/DDBJ databases">
        <title>Nocardiopsis ansamitocini NBRC 112285.</title>
        <authorList>
            <person name="Ichikawa N."/>
            <person name="Sato H."/>
            <person name="Tonouchi N."/>
        </authorList>
    </citation>
    <scope>NUCLEOTIDE SEQUENCE</scope>
    <source>
        <strain evidence="12">NBRC 112285</strain>
    </source>
</reference>
<evidence type="ECO:0000256" key="9">
    <source>
        <dbReference type="NCBIfam" id="TIGR01529"/>
    </source>
</evidence>
<dbReference type="InterPro" id="IPR020900">
    <property type="entry name" value="Arg_repress_DNA-bd"/>
</dbReference>
<organism evidence="12 13">
    <name type="scientific">Nocardiopsis ansamitocini</name>
    <dbReference type="NCBI Taxonomy" id="1670832"/>
    <lineage>
        <taxon>Bacteria</taxon>
        <taxon>Bacillati</taxon>
        <taxon>Actinomycetota</taxon>
        <taxon>Actinomycetes</taxon>
        <taxon>Streptosporangiales</taxon>
        <taxon>Nocardiopsidaceae</taxon>
        <taxon>Nocardiopsis</taxon>
    </lineage>
</organism>
<dbReference type="PRINTS" id="PR01467">
    <property type="entry name" value="ARGREPRESSOR"/>
</dbReference>
<proteinExistence type="inferred from homology"/>
<keyword evidence="8" id="KW-0055">Arginine biosynthesis</keyword>
<keyword evidence="3 8" id="KW-0963">Cytoplasm</keyword>
<sequence>MTVDGVKGSPLTKAARHARITEVLTKNDVRSQSDLARRLAEAGVQVTQATLSRDLDELGAVKLRTVDGNLVYVLPGEGGERLQRARTDNLGLEHVFNSRMSRLAEDLLVSAEASANMVIVRTPPGAAQYLASAIDHTDIPAILGTIAGDDTILVIARDPQGGGELAAALLRLANRRP</sequence>
<dbReference type="GO" id="GO:0034618">
    <property type="term" value="F:arginine binding"/>
    <property type="evidence" value="ECO:0007669"/>
    <property type="project" value="InterPro"/>
</dbReference>
<feature type="domain" description="Arginine repressor C-terminal" evidence="11">
    <location>
        <begin position="105"/>
        <end position="169"/>
    </location>
</feature>
<dbReference type="InterPro" id="IPR036390">
    <property type="entry name" value="WH_DNA-bd_sf"/>
</dbReference>
<evidence type="ECO:0000313" key="12">
    <source>
        <dbReference type="EMBL" id="GLU48139.1"/>
    </source>
</evidence>
<evidence type="ECO:0000256" key="7">
    <source>
        <dbReference type="ARBA" id="ARBA00023163"/>
    </source>
</evidence>
<dbReference type="InterPro" id="IPR001669">
    <property type="entry name" value="Arg_repress"/>
</dbReference>
<keyword evidence="6 8" id="KW-0238">DNA-binding</keyword>
<keyword evidence="5 8" id="KW-0805">Transcription regulation</keyword>
<dbReference type="EMBL" id="BSQG01000003">
    <property type="protein sequence ID" value="GLU48139.1"/>
    <property type="molecule type" value="Genomic_DNA"/>
</dbReference>
<keyword evidence="8" id="KW-0028">Amino-acid biosynthesis</keyword>
<accession>A0A9W6UIV4</accession>
<dbReference type="RefSeq" id="WP_285759524.1">
    <property type="nucleotide sequence ID" value="NZ_BSQG01000003.1"/>
</dbReference>
<evidence type="ECO:0000259" key="11">
    <source>
        <dbReference type="Pfam" id="PF02863"/>
    </source>
</evidence>
<dbReference type="Pfam" id="PF02863">
    <property type="entry name" value="Arg_repressor_C"/>
    <property type="match status" value="1"/>
</dbReference>
<dbReference type="GO" id="GO:0003700">
    <property type="term" value="F:DNA-binding transcription factor activity"/>
    <property type="evidence" value="ECO:0007669"/>
    <property type="project" value="UniProtKB-UniRule"/>
</dbReference>
<dbReference type="Gene3D" id="3.30.1360.40">
    <property type="match status" value="1"/>
</dbReference>
<dbReference type="HAMAP" id="MF_00173">
    <property type="entry name" value="Arg_repressor"/>
    <property type="match status" value="1"/>
</dbReference>
<dbReference type="InterPro" id="IPR036251">
    <property type="entry name" value="Arg_repress_C_sf"/>
</dbReference>